<name>A0ABR0Q1B5_GOSAR</name>
<comment type="caution">
    <text evidence="1">The sequence shown here is derived from an EMBL/GenBank/DDBJ whole genome shotgun (WGS) entry which is preliminary data.</text>
</comment>
<protein>
    <submittedName>
        <fullName evidence="1">Uncharacterized protein</fullName>
    </submittedName>
</protein>
<dbReference type="EMBL" id="JARKNE010000005">
    <property type="protein sequence ID" value="KAK5832955.1"/>
    <property type="molecule type" value="Genomic_DNA"/>
</dbReference>
<sequence>MREVPREERHMEDIRMALKDFQLVDIGYSRSWFTREMGNLSETIMRERLDRGVANMRWMNLFPKSFV</sequence>
<accession>A0ABR0Q1B5</accession>
<dbReference type="Proteomes" id="UP001358586">
    <property type="component" value="Chromosome 5"/>
</dbReference>
<gene>
    <name evidence="1" type="ORF">PVK06_016764</name>
</gene>
<proteinExistence type="predicted"/>
<organism evidence="1 2">
    <name type="scientific">Gossypium arboreum</name>
    <name type="common">Tree cotton</name>
    <name type="synonym">Gossypium nanking</name>
    <dbReference type="NCBI Taxonomy" id="29729"/>
    <lineage>
        <taxon>Eukaryota</taxon>
        <taxon>Viridiplantae</taxon>
        <taxon>Streptophyta</taxon>
        <taxon>Embryophyta</taxon>
        <taxon>Tracheophyta</taxon>
        <taxon>Spermatophyta</taxon>
        <taxon>Magnoliopsida</taxon>
        <taxon>eudicotyledons</taxon>
        <taxon>Gunneridae</taxon>
        <taxon>Pentapetalae</taxon>
        <taxon>rosids</taxon>
        <taxon>malvids</taxon>
        <taxon>Malvales</taxon>
        <taxon>Malvaceae</taxon>
        <taxon>Malvoideae</taxon>
        <taxon>Gossypium</taxon>
    </lineage>
</organism>
<evidence type="ECO:0000313" key="1">
    <source>
        <dbReference type="EMBL" id="KAK5832955.1"/>
    </source>
</evidence>
<keyword evidence="2" id="KW-1185">Reference proteome</keyword>
<reference evidence="1 2" key="1">
    <citation type="submission" date="2023-03" db="EMBL/GenBank/DDBJ databases">
        <title>WGS of Gossypium arboreum.</title>
        <authorList>
            <person name="Yu D."/>
        </authorList>
    </citation>
    <scope>NUCLEOTIDE SEQUENCE [LARGE SCALE GENOMIC DNA]</scope>
    <source>
        <tissue evidence="1">Leaf</tissue>
    </source>
</reference>
<evidence type="ECO:0000313" key="2">
    <source>
        <dbReference type="Proteomes" id="UP001358586"/>
    </source>
</evidence>